<keyword evidence="7" id="KW-1207">Sterol metabolism</keyword>
<evidence type="ECO:0000256" key="9">
    <source>
        <dbReference type="ARBA" id="ARBA00023235"/>
    </source>
</evidence>
<evidence type="ECO:0000259" key="16">
    <source>
        <dbReference type="Pfam" id="PF00890"/>
    </source>
</evidence>
<evidence type="ECO:0000256" key="6">
    <source>
        <dbReference type="ARBA" id="ARBA00023098"/>
    </source>
</evidence>
<evidence type="ECO:0000313" key="18">
    <source>
        <dbReference type="EMBL" id="CAH1242165.1"/>
    </source>
</evidence>
<feature type="domain" description="Glucose-methanol-choline oxidoreductase C-terminal" evidence="17">
    <location>
        <begin position="528"/>
        <end position="589"/>
    </location>
</feature>
<evidence type="ECO:0000256" key="8">
    <source>
        <dbReference type="ARBA" id="ARBA00023221"/>
    </source>
</evidence>
<keyword evidence="6" id="KW-0443">Lipid metabolism</keyword>
<evidence type="ECO:0000256" key="4">
    <source>
        <dbReference type="ARBA" id="ARBA00022827"/>
    </source>
</evidence>
<evidence type="ECO:0000256" key="1">
    <source>
        <dbReference type="ARBA" id="ARBA00001974"/>
    </source>
</evidence>
<evidence type="ECO:0000259" key="17">
    <source>
        <dbReference type="Pfam" id="PF05199"/>
    </source>
</evidence>
<evidence type="ECO:0000256" key="10">
    <source>
        <dbReference type="ARBA" id="ARBA00038856"/>
    </source>
</evidence>
<dbReference type="PRINTS" id="PR00368">
    <property type="entry name" value="FADPNR"/>
</dbReference>
<dbReference type="InterPro" id="IPR003953">
    <property type="entry name" value="FAD-dep_OxRdtase_2_FAD-bd"/>
</dbReference>
<reference evidence="18" key="1">
    <citation type="submission" date="2022-01" db="EMBL/GenBank/DDBJ databases">
        <authorList>
            <person name="Braso-Vives M."/>
        </authorList>
    </citation>
    <scope>NUCLEOTIDE SEQUENCE</scope>
</reference>
<dbReference type="InterPro" id="IPR007867">
    <property type="entry name" value="GMC_OxRtase_C"/>
</dbReference>
<evidence type="ECO:0000313" key="19">
    <source>
        <dbReference type="Proteomes" id="UP000838412"/>
    </source>
</evidence>
<dbReference type="InterPro" id="IPR052542">
    <property type="entry name" value="Cholesterol_Oxidase"/>
</dbReference>
<dbReference type="PRINTS" id="PR00411">
    <property type="entry name" value="PNDRDTASEI"/>
</dbReference>
<dbReference type="Gene3D" id="3.50.50.60">
    <property type="entry name" value="FAD/NAD(P)-binding domain"/>
    <property type="match status" value="3"/>
</dbReference>
<evidence type="ECO:0000256" key="13">
    <source>
        <dbReference type="ARBA" id="ARBA00049744"/>
    </source>
</evidence>
<dbReference type="GO" id="GO:0008203">
    <property type="term" value="P:cholesterol metabolic process"/>
    <property type="evidence" value="ECO:0007669"/>
    <property type="project" value="UniProtKB-KW"/>
</dbReference>
<dbReference type="OrthoDB" id="9974421at2759"/>
<evidence type="ECO:0000256" key="7">
    <source>
        <dbReference type="ARBA" id="ARBA00023166"/>
    </source>
</evidence>
<evidence type="ECO:0000256" key="5">
    <source>
        <dbReference type="ARBA" id="ARBA00023002"/>
    </source>
</evidence>
<dbReference type="Pfam" id="PF00732">
    <property type="entry name" value="GMC_oxred_N"/>
    <property type="match status" value="1"/>
</dbReference>
<protein>
    <recommendedName>
        <fullName evidence="13">Cholesterol oxidase</fullName>
        <ecNumber evidence="12">1.1.3.6</ecNumber>
        <ecNumber evidence="10">5.3.3.1</ecNumber>
    </recommendedName>
    <alternativeName>
        <fullName evidence="14">Cholesterol isomerase</fullName>
    </alternativeName>
</protein>
<sequence length="612" mass="66568">MPARILAERWALLGRATGKLLTSCASKTFPFQYTYERLSKSTATDIKAKYNVVVIGSGYGGSIAASRAARAGVSVCVLERGKELQPGEYPDDICQAAQETQVDYNTGDSSCKLGQPTDLVDVIVNHDVTVVKGCGLGGGSLINANVGLDCDPRVFDDEAWPKAFRDDLATVNGVDREHAWQMLKPAPYPHWYPSLTKMGQVKKAAKAVAKEVLDIEDVDKVFYRPPLYVNFKDTKSNHVGVPQLACVGCGNCCSGCNYGAKNTLIMNYLPDAKNHGADIFTKVEIEAIERDGEEWRVSYVTHADDNAGEERILRADIVILGAGSLGSTKILLNSRKRGLNLSDQLGEHFSTNGDTISFSYDGPDPVESVGLPPDFDEEKPVGPCISSIIDLRSPQKPLRQGYVIEDSSPPHMTEMLYSILMAVESHVSGIDTFPDKSLWEEVMHSLRPDNISRTLGMLTMSQDKAQGKLILDEQGAIVMHYPNIGEEKNFELVNKGHMVAAGSLKGTFIPNPAWGGLFAMSRDVKSVITVHPLGGCAMGESGLTGVVNHKGQVFEGNTSEVYDTLYVVDGAVIPRSLGVNPTLTICMVAERCMRLMAEDCGWTIDYGFGKKR</sequence>
<dbReference type="SUPFAM" id="SSF51905">
    <property type="entry name" value="FAD/NAD(P)-binding domain"/>
    <property type="match status" value="1"/>
</dbReference>
<feature type="domain" description="FAD-dependent oxidoreductase 2 FAD-binding" evidence="16">
    <location>
        <begin position="52"/>
        <end position="83"/>
    </location>
</feature>
<keyword evidence="8" id="KW-0753">Steroid metabolism</keyword>
<name>A0A8J9YUU1_BRALA</name>
<evidence type="ECO:0000256" key="3">
    <source>
        <dbReference type="ARBA" id="ARBA00022630"/>
    </source>
</evidence>
<keyword evidence="5" id="KW-0560">Oxidoreductase</keyword>
<evidence type="ECO:0000256" key="12">
    <source>
        <dbReference type="ARBA" id="ARBA00049723"/>
    </source>
</evidence>
<dbReference type="InterPro" id="IPR036188">
    <property type="entry name" value="FAD/NAD-bd_sf"/>
</dbReference>
<comment type="cofactor">
    <cofactor evidence="1">
        <name>FAD</name>
        <dbReference type="ChEBI" id="CHEBI:57692"/>
    </cofactor>
</comment>
<dbReference type="EC" id="5.3.3.1" evidence="10"/>
<dbReference type="EC" id="1.1.3.6" evidence="12"/>
<dbReference type="Pfam" id="PF05199">
    <property type="entry name" value="GMC_oxred_C"/>
    <property type="match status" value="1"/>
</dbReference>
<dbReference type="InterPro" id="IPR000172">
    <property type="entry name" value="GMC_OxRdtase_N"/>
</dbReference>
<keyword evidence="19" id="KW-1185">Reference proteome</keyword>
<evidence type="ECO:0000256" key="14">
    <source>
        <dbReference type="ARBA" id="ARBA00049778"/>
    </source>
</evidence>
<evidence type="ECO:0000256" key="11">
    <source>
        <dbReference type="ARBA" id="ARBA00049645"/>
    </source>
</evidence>
<dbReference type="PANTHER" id="PTHR47470:SF1">
    <property type="entry name" value="FAD-DEPENDENT OXIDOREDUCTASE 2 FAD BINDING DOMAIN-CONTAINING PROTEIN"/>
    <property type="match status" value="1"/>
</dbReference>
<keyword evidence="2" id="KW-0153">Cholesterol metabolism</keyword>
<keyword evidence="9" id="KW-0413">Isomerase</keyword>
<keyword evidence="4" id="KW-0274">FAD</keyword>
<dbReference type="Proteomes" id="UP000838412">
    <property type="component" value="Chromosome 12"/>
</dbReference>
<feature type="domain" description="Glucose-methanol-choline oxidoreductase N-terminal" evidence="15">
    <location>
        <begin position="247"/>
        <end position="334"/>
    </location>
</feature>
<gene>
    <name evidence="18" type="primary">Hypp6474</name>
    <name evidence="18" type="ORF">BLAG_LOCUS5489</name>
</gene>
<accession>A0A8J9YUU1</accession>
<dbReference type="GO" id="GO:0016995">
    <property type="term" value="F:cholesterol oxidase activity"/>
    <property type="evidence" value="ECO:0007669"/>
    <property type="project" value="UniProtKB-EC"/>
</dbReference>
<dbReference type="AlphaFoldDB" id="A0A8J9YUU1"/>
<dbReference type="GO" id="GO:0050660">
    <property type="term" value="F:flavin adenine dinucleotide binding"/>
    <property type="evidence" value="ECO:0007669"/>
    <property type="project" value="InterPro"/>
</dbReference>
<evidence type="ECO:0000259" key="15">
    <source>
        <dbReference type="Pfam" id="PF00732"/>
    </source>
</evidence>
<keyword evidence="3" id="KW-0285">Flavoprotein</keyword>
<comment type="pathway">
    <text evidence="11">Steroid metabolism; cholesterol degradation.</text>
</comment>
<dbReference type="GO" id="GO:0004769">
    <property type="term" value="F:steroid Delta-isomerase activity"/>
    <property type="evidence" value="ECO:0007669"/>
    <property type="project" value="UniProtKB-EC"/>
</dbReference>
<evidence type="ECO:0000256" key="2">
    <source>
        <dbReference type="ARBA" id="ARBA00022548"/>
    </source>
</evidence>
<dbReference type="Pfam" id="PF00890">
    <property type="entry name" value="FAD_binding_2"/>
    <property type="match status" value="1"/>
</dbReference>
<proteinExistence type="predicted"/>
<dbReference type="EMBL" id="OV696697">
    <property type="protein sequence ID" value="CAH1242165.1"/>
    <property type="molecule type" value="Genomic_DNA"/>
</dbReference>
<dbReference type="PANTHER" id="PTHR47470">
    <property type="entry name" value="CHOLESTEROL OXIDASE"/>
    <property type="match status" value="1"/>
</dbReference>
<organism evidence="18 19">
    <name type="scientific">Branchiostoma lanceolatum</name>
    <name type="common">Common lancelet</name>
    <name type="synonym">Amphioxus lanceolatum</name>
    <dbReference type="NCBI Taxonomy" id="7740"/>
    <lineage>
        <taxon>Eukaryota</taxon>
        <taxon>Metazoa</taxon>
        <taxon>Chordata</taxon>
        <taxon>Cephalochordata</taxon>
        <taxon>Leptocardii</taxon>
        <taxon>Amphioxiformes</taxon>
        <taxon>Branchiostomatidae</taxon>
        <taxon>Branchiostoma</taxon>
    </lineage>
</organism>